<dbReference type="Pfam" id="PF01628">
    <property type="entry name" value="HrcA"/>
    <property type="match status" value="1"/>
</dbReference>
<dbReference type="GO" id="GO:0045892">
    <property type="term" value="P:negative regulation of DNA-templated transcription"/>
    <property type="evidence" value="ECO:0007669"/>
    <property type="project" value="TreeGrafter"/>
</dbReference>
<dbReference type="PANTHER" id="PTHR34824">
    <property type="entry name" value="HEAT-INDUCIBLE TRANSCRIPTION REPRESSOR HRCA"/>
    <property type="match status" value="1"/>
</dbReference>
<feature type="non-terminal residue" evidence="5">
    <location>
        <position position="1"/>
    </location>
</feature>
<organism evidence="5 6">
    <name type="scientific">Candidatus Acidiferrum panamense</name>
    <dbReference type="NCBI Taxonomy" id="2741543"/>
    <lineage>
        <taxon>Bacteria</taxon>
        <taxon>Pseudomonadati</taxon>
        <taxon>Acidobacteriota</taxon>
        <taxon>Terriglobia</taxon>
        <taxon>Candidatus Acidiferrales</taxon>
        <taxon>Candidatus Acidiferrum</taxon>
    </lineage>
</organism>
<feature type="domain" description="Heat-inducible transcription repressor HrcA C-terminal" evidence="4">
    <location>
        <begin position="20"/>
        <end position="117"/>
    </location>
</feature>
<evidence type="ECO:0000256" key="1">
    <source>
        <dbReference type="ARBA" id="ARBA00022491"/>
    </source>
</evidence>
<dbReference type="InterPro" id="IPR021153">
    <property type="entry name" value="HrcA_C"/>
</dbReference>
<accession>A0A7V8NTK7</accession>
<dbReference type="AlphaFoldDB" id="A0A7V8NTK7"/>
<dbReference type="InterPro" id="IPR002571">
    <property type="entry name" value="HrcA"/>
</dbReference>
<evidence type="ECO:0000256" key="3">
    <source>
        <dbReference type="ARBA" id="ARBA00023163"/>
    </source>
</evidence>
<reference evidence="5" key="1">
    <citation type="submission" date="2020-06" db="EMBL/GenBank/DDBJ databases">
        <title>Legume-microbial interactions unlock mineral nutrients during tropical forest succession.</title>
        <authorList>
            <person name="Epihov D.Z."/>
        </authorList>
    </citation>
    <scope>NUCLEOTIDE SEQUENCE [LARGE SCALE GENOMIC DNA]</scope>
    <source>
        <strain evidence="5">Pan2503</strain>
    </source>
</reference>
<dbReference type="PANTHER" id="PTHR34824:SF1">
    <property type="entry name" value="HEAT-INDUCIBLE TRANSCRIPTION REPRESSOR HRCA"/>
    <property type="match status" value="1"/>
</dbReference>
<keyword evidence="6" id="KW-1185">Reference proteome</keyword>
<evidence type="ECO:0000256" key="2">
    <source>
        <dbReference type="ARBA" id="ARBA00023015"/>
    </source>
</evidence>
<protein>
    <recommendedName>
        <fullName evidence="4">Heat-inducible transcription repressor HrcA C-terminal domain-containing protein</fullName>
    </recommendedName>
</protein>
<keyword evidence="1" id="KW-0678">Repressor</keyword>
<proteinExistence type="predicted"/>
<comment type="caution">
    <text evidence="5">The sequence shown here is derived from an EMBL/GenBank/DDBJ whole genome shotgun (WGS) entry which is preliminary data.</text>
</comment>
<dbReference type="Proteomes" id="UP000567293">
    <property type="component" value="Unassembled WGS sequence"/>
</dbReference>
<dbReference type="Gene3D" id="3.30.450.40">
    <property type="match status" value="1"/>
</dbReference>
<evidence type="ECO:0000313" key="6">
    <source>
        <dbReference type="Proteomes" id="UP000567293"/>
    </source>
</evidence>
<dbReference type="InterPro" id="IPR029016">
    <property type="entry name" value="GAF-like_dom_sf"/>
</dbReference>
<evidence type="ECO:0000259" key="4">
    <source>
        <dbReference type="Pfam" id="PF01628"/>
    </source>
</evidence>
<gene>
    <name evidence="5" type="ORF">HRJ53_19280</name>
</gene>
<keyword evidence="3" id="KW-0804">Transcription</keyword>
<dbReference type="SUPFAM" id="SSF55781">
    <property type="entry name" value="GAF domain-like"/>
    <property type="match status" value="1"/>
</dbReference>
<dbReference type="GO" id="GO:0003677">
    <property type="term" value="F:DNA binding"/>
    <property type="evidence" value="ECO:0007669"/>
    <property type="project" value="InterPro"/>
</dbReference>
<name>A0A7V8NTK7_9BACT</name>
<keyword evidence="2" id="KW-0805">Transcription regulation</keyword>
<sequence>GIAQNALTLCDPGVLGDESVAQMHVEGTAQIVEAVEFADQSQPRDLLAAIEEKHRLVTLLNACIEAPEPVHVLIGVKEISQAGENLALISAPYMRNDLVQGSLGVLGPTRMPYERAMTAVAYVAQLFSEALSKI</sequence>
<dbReference type="EMBL" id="JACDQQ010001845">
    <property type="protein sequence ID" value="MBA0087132.1"/>
    <property type="molecule type" value="Genomic_DNA"/>
</dbReference>
<evidence type="ECO:0000313" key="5">
    <source>
        <dbReference type="EMBL" id="MBA0087132.1"/>
    </source>
</evidence>